<sequence>TMSYMAGQIVENFKTDSFIIWSEDNCEKPGTPIGESCEAPCAQLQSGGSMYISLWAIQHSPPDVCVISTYSDVFPSLLSWQESTLREVASPPPSLHIHVHLWLNDNLFFYLKH</sequence>
<dbReference type="Proteomes" id="UP000054538">
    <property type="component" value="Unassembled WGS sequence"/>
</dbReference>
<feature type="non-terminal residue" evidence="1">
    <location>
        <position position="1"/>
    </location>
</feature>
<dbReference type="AlphaFoldDB" id="A0A0D0C614"/>
<protein>
    <submittedName>
        <fullName evidence="1">Unplaced genomic scaffold scaffold_1724, whole genome shotgun sequence</fullName>
    </submittedName>
</protein>
<dbReference type="OrthoDB" id="3055786at2759"/>
<reference evidence="1 2" key="1">
    <citation type="submission" date="2014-04" db="EMBL/GenBank/DDBJ databases">
        <authorList>
            <consortium name="DOE Joint Genome Institute"/>
            <person name="Kuo A."/>
            <person name="Kohler A."/>
            <person name="Jargeat P."/>
            <person name="Nagy L.G."/>
            <person name="Floudas D."/>
            <person name="Copeland A."/>
            <person name="Barry K.W."/>
            <person name="Cichocki N."/>
            <person name="Veneault-Fourrey C."/>
            <person name="LaButti K."/>
            <person name="Lindquist E.A."/>
            <person name="Lipzen A."/>
            <person name="Lundell T."/>
            <person name="Morin E."/>
            <person name="Murat C."/>
            <person name="Sun H."/>
            <person name="Tunlid A."/>
            <person name="Henrissat B."/>
            <person name="Grigoriev I.V."/>
            <person name="Hibbett D.S."/>
            <person name="Martin F."/>
            <person name="Nordberg H.P."/>
            <person name="Cantor M.N."/>
            <person name="Hua S.X."/>
        </authorList>
    </citation>
    <scope>NUCLEOTIDE SEQUENCE [LARGE SCALE GENOMIC DNA]</scope>
    <source>
        <strain evidence="1 2">Ve08.2h10</strain>
    </source>
</reference>
<dbReference type="EMBL" id="KN826546">
    <property type="protein sequence ID" value="KIK78572.1"/>
    <property type="molecule type" value="Genomic_DNA"/>
</dbReference>
<accession>A0A0D0C614</accession>
<dbReference type="HOGENOM" id="CLU_2139437_0_0_1"/>
<dbReference type="InParanoid" id="A0A0D0C614"/>
<name>A0A0D0C614_9AGAM</name>
<organism evidence="1 2">
    <name type="scientific">Paxillus rubicundulus Ve08.2h10</name>
    <dbReference type="NCBI Taxonomy" id="930991"/>
    <lineage>
        <taxon>Eukaryota</taxon>
        <taxon>Fungi</taxon>
        <taxon>Dikarya</taxon>
        <taxon>Basidiomycota</taxon>
        <taxon>Agaricomycotina</taxon>
        <taxon>Agaricomycetes</taxon>
        <taxon>Agaricomycetidae</taxon>
        <taxon>Boletales</taxon>
        <taxon>Paxilineae</taxon>
        <taxon>Paxillaceae</taxon>
        <taxon>Paxillus</taxon>
    </lineage>
</organism>
<keyword evidence="2" id="KW-1185">Reference proteome</keyword>
<evidence type="ECO:0000313" key="1">
    <source>
        <dbReference type="EMBL" id="KIK78572.1"/>
    </source>
</evidence>
<proteinExistence type="predicted"/>
<gene>
    <name evidence="1" type="ORF">PAXRUDRAFT_163644</name>
</gene>
<evidence type="ECO:0000313" key="2">
    <source>
        <dbReference type="Proteomes" id="UP000054538"/>
    </source>
</evidence>
<reference evidence="2" key="2">
    <citation type="submission" date="2015-01" db="EMBL/GenBank/DDBJ databases">
        <title>Evolutionary Origins and Diversification of the Mycorrhizal Mutualists.</title>
        <authorList>
            <consortium name="DOE Joint Genome Institute"/>
            <consortium name="Mycorrhizal Genomics Consortium"/>
            <person name="Kohler A."/>
            <person name="Kuo A."/>
            <person name="Nagy L.G."/>
            <person name="Floudas D."/>
            <person name="Copeland A."/>
            <person name="Barry K.W."/>
            <person name="Cichocki N."/>
            <person name="Veneault-Fourrey C."/>
            <person name="LaButti K."/>
            <person name="Lindquist E.A."/>
            <person name="Lipzen A."/>
            <person name="Lundell T."/>
            <person name="Morin E."/>
            <person name="Murat C."/>
            <person name="Riley R."/>
            <person name="Ohm R."/>
            <person name="Sun H."/>
            <person name="Tunlid A."/>
            <person name="Henrissat B."/>
            <person name="Grigoriev I.V."/>
            <person name="Hibbett D.S."/>
            <person name="Martin F."/>
        </authorList>
    </citation>
    <scope>NUCLEOTIDE SEQUENCE [LARGE SCALE GENOMIC DNA]</scope>
    <source>
        <strain evidence="2">Ve08.2h10</strain>
    </source>
</reference>